<dbReference type="InterPro" id="IPR021986">
    <property type="entry name" value="Spherulin4"/>
</dbReference>
<dbReference type="PROSITE" id="PS50842">
    <property type="entry name" value="EXPANSIN_EG45"/>
    <property type="match status" value="1"/>
</dbReference>
<accession>A0A8H7CJU7</accession>
<sequence length="491" mass="51838">MPPPLHVLGFQMNGRWNICSSPSPLRQFAAVAIDGMVYLTMISAIFLSVLAFLTVVPVQATTGIIVPLYSYPETTSTWAPLETAISNYPNVQFYVIINPDSGPGDAGSQPDTNYQAGVTALRTHANVLLLGYVYTSYGERSLADVQQDIDTYAGWHTAYSLAGIFFDETQPGLTSTYTAYTAAVRSAAWPGRTTGYVILNPGEDIGSSNYYSIADQIVTFEDTYAEYEKQAPLPLPHPTQQSVIIHTFTGTNATLSSVVQSLKTSGFLSTYITDLNIATTDVYGSFGSDFSAFVQDVSAPLVAVRGTLVHPRATPGGYVQTAGPGNASFTMYTGCAQPACGIAASGYTAAISQLAFGSEPGLGPGDACGRCFALTGTEDPYSPSYTGPFGNSIVVKVTDMCPVAGNQAWCGQTVTSQTNQFNMPVHFDICEDTGGAGAFFPSGHYALLGTWSEVSCSQWSGSDGSPLWSGACISGENAPLWPSTGCGNQDC</sequence>
<dbReference type="CDD" id="cd22278">
    <property type="entry name" value="DPBB_GH45_endoglucanase"/>
    <property type="match status" value="1"/>
</dbReference>
<dbReference type="InterPro" id="IPR036908">
    <property type="entry name" value="RlpA-like_sf"/>
</dbReference>
<dbReference type="Proteomes" id="UP000620124">
    <property type="component" value="Unassembled WGS sequence"/>
</dbReference>
<gene>
    <name evidence="3" type="ORF">MVEN_01955200</name>
</gene>
<evidence type="ECO:0000313" key="4">
    <source>
        <dbReference type="Proteomes" id="UP000620124"/>
    </source>
</evidence>
<keyword evidence="1" id="KW-0812">Transmembrane</keyword>
<organism evidence="3 4">
    <name type="scientific">Mycena venus</name>
    <dbReference type="NCBI Taxonomy" id="2733690"/>
    <lineage>
        <taxon>Eukaryota</taxon>
        <taxon>Fungi</taxon>
        <taxon>Dikarya</taxon>
        <taxon>Basidiomycota</taxon>
        <taxon>Agaricomycotina</taxon>
        <taxon>Agaricomycetes</taxon>
        <taxon>Agaricomycetidae</taxon>
        <taxon>Agaricales</taxon>
        <taxon>Marasmiineae</taxon>
        <taxon>Mycenaceae</taxon>
        <taxon>Mycena</taxon>
    </lineage>
</organism>
<feature type="domain" description="Expansin-like EG45" evidence="2">
    <location>
        <begin position="337"/>
        <end position="461"/>
    </location>
</feature>
<dbReference type="PANTHER" id="PTHR35040:SF9">
    <property type="entry name" value="4-LIKE CELL SURFACE PROTEIN, PUTATIVE (AFU_ORTHOLOGUE AFUA_4G14080)-RELATED"/>
    <property type="match status" value="1"/>
</dbReference>
<keyword evidence="1" id="KW-1133">Transmembrane helix</keyword>
<dbReference type="Pfam" id="PF12138">
    <property type="entry name" value="Spherulin4"/>
    <property type="match status" value="1"/>
</dbReference>
<feature type="transmembrane region" description="Helical" evidence="1">
    <location>
        <begin position="36"/>
        <end position="58"/>
    </location>
</feature>
<protein>
    <submittedName>
        <fullName evidence="3">Endoglucanase V-like protein</fullName>
    </submittedName>
</protein>
<evidence type="ECO:0000313" key="3">
    <source>
        <dbReference type="EMBL" id="KAF7340359.1"/>
    </source>
</evidence>
<reference evidence="3" key="1">
    <citation type="submission" date="2020-05" db="EMBL/GenBank/DDBJ databases">
        <title>Mycena genomes resolve the evolution of fungal bioluminescence.</title>
        <authorList>
            <person name="Tsai I.J."/>
        </authorList>
    </citation>
    <scope>NUCLEOTIDE SEQUENCE</scope>
    <source>
        <strain evidence="3">CCC161011</strain>
    </source>
</reference>
<proteinExistence type="predicted"/>
<dbReference type="Pfam" id="PF22514">
    <property type="entry name" value="EXPB1_D1"/>
    <property type="match status" value="1"/>
</dbReference>
<evidence type="ECO:0000259" key="2">
    <source>
        <dbReference type="PROSITE" id="PS50842"/>
    </source>
</evidence>
<comment type="caution">
    <text evidence="3">The sequence shown here is derived from an EMBL/GenBank/DDBJ whole genome shotgun (WGS) entry which is preliminary data.</text>
</comment>
<dbReference type="PANTHER" id="PTHR35040">
    <property type="match status" value="1"/>
</dbReference>
<evidence type="ECO:0000256" key="1">
    <source>
        <dbReference type="SAM" id="Phobius"/>
    </source>
</evidence>
<dbReference type="AlphaFoldDB" id="A0A8H7CJU7"/>
<dbReference type="EMBL" id="JACAZI010000019">
    <property type="protein sequence ID" value="KAF7340359.1"/>
    <property type="molecule type" value="Genomic_DNA"/>
</dbReference>
<dbReference type="InterPro" id="IPR007112">
    <property type="entry name" value="Expansin/allergen_DPBB_dom"/>
</dbReference>
<keyword evidence="4" id="KW-1185">Reference proteome</keyword>
<dbReference type="Gene3D" id="2.40.40.10">
    <property type="entry name" value="RlpA-like domain"/>
    <property type="match status" value="1"/>
</dbReference>
<name>A0A8H7CJU7_9AGAR</name>
<keyword evidence="1" id="KW-0472">Membrane</keyword>
<dbReference type="SUPFAM" id="SSF50685">
    <property type="entry name" value="Barwin-like endoglucanases"/>
    <property type="match status" value="1"/>
</dbReference>
<dbReference type="OrthoDB" id="5342184at2759"/>